<feature type="region of interest" description="Disordered" evidence="2">
    <location>
        <begin position="1"/>
        <end position="253"/>
    </location>
</feature>
<keyword evidence="1" id="KW-0175">Coiled coil</keyword>
<reference evidence="3 4" key="1">
    <citation type="journal article" date="2013" name="Curr. Biol.">
        <title>The Genome of the Foraminiferan Reticulomyxa filosa.</title>
        <authorList>
            <person name="Glockner G."/>
            <person name="Hulsmann N."/>
            <person name="Schleicher M."/>
            <person name="Noegel A.A."/>
            <person name="Eichinger L."/>
            <person name="Gallinger C."/>
            <person name="Pawlowski J."/>
            <person name="Sierra R."/>
            <person name="Euteneuer U."/>
            <person name="Pillet L."/>
            <person name="Moustafa A."/>
            <person name="Platzer M."/>
            <person name="Groth M."/>
            <person name="Szafranski K."/>
            <person name="Schliwa M."/>
        </authorList>
    </citation>
    <scope>NUCLEOTIDE SEQUENCE [LARGE SCALE GENOMIC DNA]</scope>
</reference>
<dbReference type="Proteomes" id="UP000023152">
    <property type="component" value="Unassembled WGS sequence"/>
</dbReference>
<feature type="compositionally biased region" description="Basic residues" evidence="2">
    <location>
        <begin position="221"/>
        <end position="230"/>
    </location>
</feature>
<evidence type="ECO:0000313" key="4">
    <source>
        <dbReference type="Proteomes" id="UP000023152"/>
    </source>
</evidence>
<feature type="compositionally biased region" description="Polar residues" evidence="2">
    <location>
        <begin position="156"/>
        <end position="167"/>
    </location>
</feature>
<evidence type="ECO:0000256" key="2">
    <source>
        <dbReference type="SAM" id="MobiDB-lite"/>
    </source>
</evidence>
<dbReference type="AlphaFoldDB" id="X6NX19"/>
<feature type="compositionally biased region" description="Polar residues" evidence="2">
    <location>
        <begin position="58"/>
        <end position="69"/>
    </location>
</feature>
<keyword evidence="4" id="KW-1185">Reference proteome</keyword>
<gene>
    <name evidence="3" type="ORF">RFI_06572</name>
</gene>
<name>X6NX19_RETFI</name>
<sequence length="467" mass="54215">MCVIDLGTNEKKAQQKHEERAKKHNRKQSSTGAPQDFWTGNQNDDEEDQNQDEDVTPNRENITTQQTFGQPEATPEIQAQDNYEEQEQGQRQPENDYMDEDALKKHKERQEKVHEKKGTLVTPEEFLDKQDVSDGNENDDKLNKRRGSQQLDEETQANIKSQQSADNGQAAAAVPDYANTEEAKRVREERAKKARKESVAVPKNFLSTEDQNSEDDESVQKRRQHQRKQSLMKAVGQKGHLSDEDTEKTQHVDHEARRKVLLYFCCMLFDKNARPKTKDAEVIQESLSYPAVLLTAAQQEVKALKEKLGAAEEEKRLIEAQKKMIEEQKKLAEEQTKMTEEQKRVIEEQLQNTKKEAQQLENKLGQQLEKQIEEKFQKATNGLIASNKKEVEQMTFRIDELTKQLNNVSNSKMNLIQCTNTEINRLKLTFFKKIQYVYMYIRVINTLLQSEKCKEITRLLLDDTTKE</sequence>
<feature type="compositionally biased region" description="Basic and acidic residues" evidence="2">
    <location>
        <begin position="240"/>
        <end position="253"/>
    </location>
</feature>
<feature type="compositionally biased region" description="Basic and acidic residues" evidence="2">
    <location>
        <begin position="181"/>
        <end position="191"/>
    </location>
</feature>
<dbReference type="EMBL" id="ASPP01005431">
    <property type="protein sequence ID" value="ETO30546.1"/>
    <property type="molecule type" value="Genomic_DNA"/>
</dbReference>
<protein>
    <submittedName>
        <fullName evidence="3">Virulent strain associated lipoprotein</fullName>
    </submittedName>
</protein>
<keyword evidence="3" id="KW-0449">Lipoprotein</keyword>
<feature type="coiled-coil region" evidence="1">
    <location>
        <begin position="294"/>
        <end position="411"/>
    </location>
</feature>
<proteinExistence type="predicted"/>
<feature type="compositionally biased region" description="Basic and acidic residues" evidence="2">
    <location>
        <begin position="126"/>
        <end position="142"/>
    </location>
</feature>
<organism evidence="3 4">
    <name type="scientific">Reticulomyxa filosa</name>
    <dbReference type="NCBI Taxonomy" id="46433"/>
    <lineage>
        <taxon>Eukaryota</taxon>
        <taxon>Sar</taxon>
        <taxon>Rhizaria</taxon>
        <taxon>Retaria</taxon>
        <taxon>Foraminifera</taxon>
        <taxon>Monothalamids</taxon>
        <taxon>Reticulomyxidae</taxon>
        <taxon>Reticulomyxa</taxon>
    </lineage>
</organism>
<feature type="compositionally biased region" description="Basic and acidic residues" evidence="2">
    <location>
        <begin position="8"/>
        <end position="21"/>
    </location>
</feature>
<evidence type="ECO:0000256" key="1">
    <source>
        <dbReference type="SAM" id="Coils"/>
    </source>
</evidence>
<comment type="caution">
    <text evidence="3">The sequence shown here is derived from an EMBL/GenBank/DDBJ whole genome shotgun (WGS) entry which is preliminary data.</text>
</comment>
<feature type="compositionally biased region" description="Basic and acidic residues" evidence="2">
    <location>
        <begin position="108"/>
        <end position="118"/>
    </location>
</feature>
<accession>X6NX19</accession>
<evidence type="ECO:0000313" key="3">
    <source>
        <dbReference type="EMBL" id="ETO30546.1"/>
    </source>
</evidence>
<feature type="compositionally biased region" description="Acidic residues" evidence="2">
    <location>
        <begin position="43"/>
        <end position="55"/>
    </location>
</feature>